<protein>
    <submittedName>
        <fullName evidence="2">Uncharacterized protein</fullName>
    </submittedName>
</protein>
<gene>
    <name evidence="2" type="ORF">KC01_LOCUS16886</name>
</gene>
<keyword evidence="3" id="KW-1185">Reference proteome</keyword>
<reference evidence="2 3" key="1">
    <citation type="submission" date="2024-04" db="EMBL/GenBank/DDBJ databases">
        <authorList>
            <person name="Waldvogel A.-M."/>
            <person name="Schoenle A."/>
        </authorList>
    </citation>
    <scope>NUCLEOTIDE SEQUENCE [LARGE SCALE GENOMIC DNA]</scope>
</reference>
<organism evidence="2 3">
    <name type="scientific">Knipowitschia caucasica</name>
    <name type="common">Caucasian dwarf goby</name>
    <name type="synonym">Pomatoschistus caucasicus</name>
    <dbReference type="NCBI Taxonomy" id="637954"/>
    <lineage>
        <taxon>Eukaryota</taxon>
        <taxon>Metazoa</taxon>
        <taxon>Chordata</taxon>
        <taxon>Craniata</taxon>
        <taxon>Vertebrata</taxon>
        <taxon>Euteleostomi</taxon>
        <taxon>Actinopterygii</taxon>
        <taxon>Neopterygii</taxon>
        <taxon>Teleostei</taxon>
        <taxon>Neoteleostei</taxon>
        <taxon>Acanthomorphata</taxon>
        <taxon>Gobiaria</taxon>
        <taxon>Gobiiformes</taxon>
        <taxon>Gobioidei</taxon>
        <taxon>Gobiidae</taxon>
        <taxon>Gobiinae</taxon>
        <taxon>Knipowitschia</taxon>
    </lineage>
</organism>
<dbReference type="Proteomes" id="UP001497482">
    <property type="component" value="Chromosome 17"/>
</dbReference>
<proteinExistence type="predicted"/>
<evidence type="ECO:0000313" key="2">
    <source>
        <dbReference type="EMBL" id="CAL1586905.1"/>
    </source>
</evidence>
<sequence>MRRGGIPGSRSGSSPAQTLINGDWKCTVSTVEISTGDTGNEKNNHFTDAFTRKAALRNQITALQQELQQGAAEKEVTEGSANRDVKESPHVEASAAPPRTAVFRETELAGFWSTQCRSCLRTLTSSQDIQHALELPVHELQTKPSRIPRGPKKKKSLKGQVTELRQVLLDEKQETENLWSKEEELKSNNMKILRNVLPATETSKKVLTEKLQQLHREQLCSEKQSWLILEQQVQKLSEDLTSSQDYNTALELQVHELQDKVNGLHKKKRRRSWWCF</sequence>
<evidence type="ECO:0000256" key="1">
    <source>
        <dbReference type="SAM" id="MobiDB-lite"/>
    </source>
</evidence>
<dbReference type="AlphaFoldDB" id="A0AAV2KG28"/>
<evidence type="ECO:0000313" key="3">
    <source>
        <dbReference type="Proteomes" id="UP001497482"/>
    </source>
</evidence>
<dbReference type="EMBL" id="OZ035839">
    <property type="protein sequence ID" value="CAL1586905.1"/>
    <property type="molecule type" value="Genomic_DNA"/>
</dbReference>
<feature type="region of interest" description="Disordered" evidence="1">
    <location>
        <begin position="66"/>
        <end position="96"/>
    </location>
</feature>
<name>A0AAV2KG28_KNICA</name>
<accession>A0AAV2KG28</accession>
<feature type="compositionally biased region" description="Basic and acidic residues" evidence="1">
    <location>
        <begin position="72"/>
        <end position="90"/>
    </location>
</feature>